<proteinExistence type="predicted"/>
<sequence length="114" mass="12839">MLTSFAFRRFQPLMVLLLGPGFFIPADQALSLTNEEAQVFSSEYMKGCLQGVSQFGLEPEKGEQYCRCTLNNLLKLPDKKLQSLGKLSKEQIKQDSEIQNAINSCLSTYIKPDQ</sequence>
<gene>
    <name evidence="1" type="ORF">PLAM_1991</name>
</gene>
<dbReference type="AlphaFoldDB" id="A0A1J1JFP6"/>
<reference evidence="1" key="1">
    <citation type="submission" date="2015-09" db="EMBL/GenBank/DDBJ databases">
        <authorList>
            <person name="Jackson K.R."/>
            <person name="Lunt B.L."/>
            <person name="Fisher J.N.B."/>
            <person name="Gardner A.V."/>
            <person name="Bailey M.E."/>
            <person name="Deus L.M."/>
            <person name="Earl A.S."/>
            <person name="Gibby P.D."/>
            <person name="Hartmann K.A."/>
            <person name="Liu J.E."/>
            <person name="Manci A.M."/>
            <person name="Nielsen D.A."/>
            <person name="Solomon M.B."/>
            <person name="Breakwell D.P."/>
            <person name="Burnett S.H."/>
            <person name="Grose J.H."/>
        </authorList>
    </citation>
    <scope>NUCLEOTIDE SEQUENCE</scope>
    <source>
        <strain evidence="1">7805</strain>
    </source>
</reference>
<dbReference type="EMBL" id="LO018304">
    <property type="protein sequence ID" value="CUM59957.1"/>
    <property type="molecule type" value="Genomic_DNA"/>
</dbReference>
<protein>
    <submittedName>
        <fullName evidence="1">Uncharacterized protein</fullName>
    </submittedName>
</protein>
<dbReference type="RefSeq" id="WP_254034597.1">
    <property type="nucleotide sequence ID" value="NZ_LR882950.1"/>
</dbReference>
<evidence type="ECO:0000313" key="1">
    <source>
        <dbReference type="EMBL" id="CUM59957.1"/>
    </source>
</evidence>
<organism evidence="1">
    <name type="scientific">Planktothrix agardhii</name>
    <name type="common">Oscillatoria agardhii</name>
    <dbReference type="NCBI Taxonomy" id="1160"/>
    <lineage>
        <taxon>Bacteria</taxon>
        <taxon>Bacillati</taxon>
        <taxon>Cyanobacteriota</taxon>
        <taxon>Cyanophyceae</taxon>
        <taxon>Oscillatoriophycideae</taxon>
        <taxon>Oscillatoriales</taxon>
        <taxon>Microcoleaceae</taxon>
        <taxon>Planktothrix</taxon>
    </lineage>
</organism>
<accession>A0A1J1JFP6</accession>
<name>A0A1J1JFP6_PLAAG</name>